<proteinExistence type="predicted"/>
<dbReference type="EMBL" id="JAHESC010000026">
    <property type="protein sequence ID" value="MBT1688441.1"/>
    <property type="molecule type" value="Genomic_DNA"/>
</dbReference>
<dbReference type="InterPro" id="IPR013783">
    <property type="entry name" value="Ig-like_fold"/>
</dbReference>
<evidence type="ECO:0000259" key="2">
    <source>
        <dbReference type="PROSITE" id="PS50093"/>
    </source>
</evidence>
<feature type="domain" description="PKD" evidence="2">
    <location>
        <begin position="772"/>
        <end position="862"/>
    </location>
</feature>
<keyword evidence="1" id="KW-0732">Signal</keyword>
<dbReference type="PROSITE" id="PS50093">
    <property type="entry name" value="PKD"/>
    <property type="match status" value="1"/>
</dbReference>
<dbReference type="NCBIfam" id="TIGR04131">
    <property type="entry name" value="Bac_Flav_CTERM"/>
    <property type="match status" value="1"/>
</dbReference>
<dbReference type="InterPro" id="IPR026341">
    <property type="entry name" value="T9SS_type_B"/>
</dbReference>
<dbReference type="InterPro" id="IPR000601">
    <property type="entry name" value="PKD_dom"/>
</dbReference>
<name>A0AAP2DAJ5_9BACT</name>
<evidence type="ECO:0000256" key="1">
    <source>
        <dbReference type="ARBA" id="ARBA00022729"/>
    </source>
</evidence>
<evidence type="ECO:0000313" key="4">
    <source>
        <dbReference type="Proteomes" id="UP001319180"/>
    </source>
</evidence>
<evidence type="ECO:0000313" key="3">
    <source>
        <dbReference type="EMBL" id="MBT1688441.1"/>
    </source>
</evidence>
<dbReference type="Pfam" id="PF13517">
    <property type="entry name" value="FG-GAP_3"/>
    <property type="match status" value="2"/>
</dbReference>
<dbReference type="Pfam" id="PF13585">
    <property type="entry name" value="CHU_C"/>
    <property type="match status" value="1"/>
</dbReference>
<dbReference type="SUPFAM" id="SSF69318">
    <property type="entry name" value="Integrin alpha N-terminal domain"/>
    <property type="match status" value="2"/>
</dbReference>
<dbReference type="InterPro" id="IPR028994">
    <property type="entry name" value="Integrin_alpha_N"/>
</dbReference>
<dbReference type="RefSeq" id="WP_254091668.1">
    <property type="nucleotide sequence ID" value="NZ_JAHESC010000026.1"/>
</dbReference>
<dbReference type="Pfam" id="PF01833">
    <property type="entry name" value="TIG"/>
    <property type="match status" value="1"/>
</dbReference>
<dbReference type="AlphaFoldDB" id="A0AAP2DAJ5"/>
<dbReference type="PANTHER" id="PTHR44103">
    <property type="entry name" value="PROPROTEIN CONVERTASE P"/>
    <property type="match status" value="1"/>
</dbReference>
<dbReference type="SUPFAM" id="SSF49299">
    <property type="entry name" value="PKD domain"/>
    <property type="match status" value="1"/>
</dbReference>
<reference evidence="3 4" key="1">
    <citation type="submission" date="2021-05" db="EMBL/GenBank/DDBJ databases">
        <title>A Polyphasic approach of four new species of the genus Ohtaekwangia: Ohtaekwangia histidinii sp. nov., Ohtaekwangia cretensis sp. nov., Ohtaekwangia indiensis sp. nov., Ohtaekwangia reichenbachii sp. nov. from diverse environment.</title>
        <authorList>
            <person name="Octaviana S."/>
        </authorList>
    </citation>
    <scope>NUCLEOTIDE SEQUENCE [LARGE SCALE GENOMIC DNA]</scope>
    <source>
        <strain evidence="3 4">PWU37</strain>
    </source>
</reference>
<dbReference type="InterPro" id="IPR002909">
    <property type="entry name" value="IPT_dom"/>
</dbReference>
<dbReference type="Proteomes" id="UP001319180">
    <property type="component" value="Unassembled WGS sequence"/>
</dbReference>
<organism evidence="3 4">
    <name type="scientific">Dawidia soli</name>
    <dbReference type="NCBI Taxonomy" id="2782352"/>
    <lineage>
        <taxon>Bacteria</taxon>
        <taxon>Pseudomonadati</taxon>
        <taxon>Bacteroidota</taxon>
        <taxon>Cytophagia</taxon>
        <taxon>Cytophagales</taxon>
        <taxon>Chryseotaleaceae</taxon>
        <taxon>Dawidia</taxon>
    </lineage>
</organism>
<dbReference type="InterPro" id="IPR013517">
    <property type="entry name" value="FG-GAP"/>
</dbReference>
<sequence>MKQALAPTVKTTLLAGFFLLLVTVSWGQRPVIQGIEQVSGSTGQLILIKGNSFGGDKTKLLVHFGAVQGTVESATDQTLKVRVPAGTTYSHLTVTNLTSHLTAYSPNPFLLSFSGEHPTTVASFDARQDYSADKGVDDLCLCDLNNDGLSEVITTHSGVSTLSVYQNNSTAGAGTVALNRIVLPGPGFSTLSLHVKCDDLNGDGWKDVVVTGTGNASAAEKVYVLQNANGSTFTVIPITVPGWAMADVEINDIDLDGRPDLVISNRTENNTLGILRNTSTGTALSFNEAPVVLVAAPDVVGGVSTFKGTNALAVQDVNGDGRPEIMVSQLQEPNHNNLWIFPNQSTSGTISFGSVTKYSIDGRTVQSMRVGDLDGDGKADIAFNSLSGGTYLARNTSSSSTFSFASPVGINSEVGREGMDFGDVDGDGKIDIVMGCNQFNRALTILNNNSTPGSLSFTGIPVTTPLVSKYVRVGDMDGDGKPDIVFPGADVTAPQLSILRNKSCVMPKIDPKEDFSLCTGVGADTLTATWSPGAFYEWKKGGVTVACGKDQYRYRINATVANSGAYTVTIRTEGGASCTAGSCALSSESVNVTISTESAVTLNPSNNGPVCKNTEITLSAGGSTSGVSYSWTGPNGYAQTTTSNSPPPFLATGVAQAGEYTVEATKGGCVAGKGRTLVEVIEIPSTSFKISGPAAVVACIDDPNFTLQLDEAPMAFTYKWFKEGNVVSIGSGAVSPPIVTETSTNGNYYVEASSTGCGSFKTPSVKVTITTKPVVEIIIPAKACTDQVVAFKDNSTLDPNATPVYEWSFDVGNPSAGSTKKDPETSYSSPGVRTVQLSIHYGNNACKATSAPKTIDVTLSPVASIVTPDNVFEFCEGTTLPLEVSSTASISSYTWSTGETTPLIEAADGGTYTVDIAFADVPGCVATKSQAVAQLEAPEVIVTGTPERINEGETSQLTASGLDTYQWTPFESLSDATVPNPVAQPVTTTEYTVTGTGANGCPGSGTFILQVVGEAIVTKLNPHNFFSPNNDGPNEQWQVDEILNYAQCGVVIYDDKGVKVFEAKPYHNDWNGTFNGKQLPDGVYFYIIRCDGEESTPRAGSITLLR</sequence>
<keyword evidence="4" id="KW-1185">Reference proteome</keyword>
<dbReference type="PANTHER" id="PTHR44103:SF1">
    <property type="entry name" value="PROPROTEIN CONVERTASE P"/>
    <property type="match status" value="1"/>
</dbReference>
<dbReference type="Gene3D" id="2.130.10.130">
    <property type="entry name" value="Integrin alpha, N-terminal"/>
    <property type="match status" value="2"/>
</dbReference>
<accession>A0AAP2DAJ5</accession>
<dbReference type="InterPro" id="IPR035986">
    <property type="entry name" value="PKD_dom_sf"/>
</dbReference>
<protein>
    <submittedName>
        <fullName evidence="3">VCBS repeat-containing protein</fullName>
    </submittedName>
</protein>
<dbReference type="Gene3D" id="2.60.40.10">
    <property type="entry name" value="Immunoglobulins"/>
    <property type="match status" value="3"/>
</dbReference>
<comment type="caution">
    <text evidence="3">The sequence shown here is derived from an EMBL/GenBank/DDBJ whole genome shotgun (WGS) entry which is preliminary data.</text>
</comment>
<gene>
    <name evidence="3" type="ORF">KK078_17860</name>
</gene>